<evidence type="ECO:0000256" key="3">
    <source>
        <dbReference type="SAM" id="MobiDB-lite"/>
    </source>
</evidence>
<dbReference type="PANTHER" id="PTHR32027">
    <property type="entry name" value="CYTOSINE DEAMINASE"/>
    <property type="match status" value="1"/>
</dbReference>
<dbReference type="Pfam" id="PF07969">
    <property type="entry name" value="Amidohydro_3"/>
    <property type="match status" value="1"/>
</dbReference>
<evidence type="ECO:0000313" key="6">
    <source>
        <dbReference type="Proteomes" id="UP000324101"/>
    </source>
</evidence>
<reference evidence="5 6" key="1">
    <citation type="submission" date="2018-05" db="EMBL/GenBank/DDBJ databases">
        <title>Streptomyces venezuelae.</title>
        <authorList>
            <person name="Kim W."/>
            <person name="Lee N."/>
            <person name="Cho B.-K."/>
        </authorList>
    </citation>
    <scope>NUCLEOTIDE SEQUENCE [LARGE SCALE GENOMIC DNA]</scope>
    <source>
        <strain evidence="5 6">ATCC 21018</strain>
    </source>
</reference>
<evidence type="ECO:0000313" key="5">
    <source>
        <dbReference type="EMBL" id="QES59030.1"/>
    </source>
</evidence>
<keyword evidence="2 5" id="KW-0378">Hydrolase</keyword>
<feature type="region of interest" description="Disordered" evidence="3">
    <location>
        <begin position="408"/>
        <end position="431"/>
    </location>
</feature>
<dbReference type="InterPro" id="IPR032466">
    <property type="entry name" value="Metal_Hydrolase"/>
</dbReference>
<organism evidence="5 6">
    <name type="scientific">Streptomyces venezuelae</name>
    <dbReference type="NCBI Taxonomy" id="54571"/>
    <lineage>
        <taxon>Bacteria</taxon>
        <taxon>Bacillati</taxon>
        <taxon>Actinomycetota</taxon>
        <taxon>Actinomycetes</taxon>
        <taxon>Kitasatosporales</taxon>
        <taxon>Streptomycetaceae</taxon>
        <taxon>Streptomyces</taxon>
    </lineage>
</organism>
<dbReference type="GO" id="GO:0035888">
    <property type="term" value="F:isoguanine deaminase activity"/>
    <property type="evidence" value="ECO:0007669"/>
    <property type="project" value="TreeGrafter"/>
</dbReference>
<name>A0A5P2DX60_STRVZ</name>
<keyword evidence="1" id="KW-0479">Metal-binding</keyword>
<feature type="domain" description="Amidohydrolase 3" evidence="4">
    <location>
        <begin position="44"/>
        <end position="404"/>
    </location>
</feature>
<dbReference type="NCBIfam" id="NF006685">
    <property type="entry name" value="PRK09230.1"/>
    <property type="match status" value="1"/>
</dbReference>
<dbReference type="AlphaFoldDB" id="A0A5P2DX60"/>
<accession>A0A5P2DX60</accession>
<dbReference type="InterPro" id="IPR052349">
    <property type="entry name" value="Metallo-hydrolase_Enzymes"/>
</dbReference>
<sequence>MIVRGARLLHSHGLSDVEVAEDGRIARVLPHDDQKEPPATGILIEAHGGLLTPPFVEPHIHLDTALTAGEPRPNASGTLWEGIACWSERKRTLTREDVIARATEVLRWQAAHGVLHVRTHCDVTDPDLTALEALLEVRDRVRDFMTLQIVAFPQEGIVSFPGGEGLMREAVARGADVVGAIPHFEDTREDGIASLHTAFALAEEHGLRVDAHCDEIDDEQSRFVEVLATLALRSGLRGRATASHTTAMGSYNGAYSYKLQRLLARSGVNLVSNPFANLGLQGRFDAYPKRRGLTQVKEMLAAGVNVAFGHDDVMDPWNPLGTANPLQTALVGLYAAQLTGADEIPEAFSMVTERAARVLGLAETEYGVTAGAPASFVLLPAPSPEEAVRRQVRPRYVVSRGTVLAETPPAPTRLNWPGESPSEIDFGRRLR</sequence>
<dbReference type="InterPro" id="IPR013108">
    <property type="entry name" value="Amidohydro_3"/>
</dbReference>
<dbReference type="Gene3D" id="2.30.40.10">
    <property type="entry name" value="Urease, subunit C, domain 1"/>
    <property type="match status" value="1"/>
</dbReference>
<dbReference type="CDD" id="cd01293">
    <property type="entry name" value="Bact_CD"/>
    <property type="match status" value="1"/>
</dbReference>
<dbReference type="GO" id="GO:0004131">
    <property type="term" value="F:cytosine deaminase activity"/>
    <property type="evidence" value="ECO:0007669"/>
    <property type="project" value="UniProtKB-EC"/>
</dbReference>
<dbReference type="Gene3D" id="3.20.20.140">
    <property type="entry name" value="Metal-dependent hydrolases"/>
    <property type="match status" value="1"/>
</dbReference>
<dbReference type="FunFam" id="3.20.20.140:FF:000019">
    <property type="entry name" value="Cytosine deaminase"/>
    <property type="match status" value="1"/>
</dbReference>
<proteinExistence type="predicted"/>
<dbReference type="EMBL" id="CP029189">
    <property type="protein sequence ID" value="QES59030.1"/>
    <property type="molecule type" value="Genomic_DNA"/>
</dbReference>
<dbReference type="Proteomes" id="UP000324101">
    <property type="component" value="Chromosome"/>
</dbReference>
<dbReference type="GO" id="GO:0006209">
    <property type="term" value="P:cytosine catabolic process"/>
    <property type="evidence" value="ECO:0007669"/>
    <property type="project" value="TreeGrafter"/>
</dbReference>
<evidence type="ECO:0000256" key="2">
    <source>
        <dbReference type="ARBA" id="ARBA00022801"/>
    </source>
</evidence>
<dbReference type="SUPFAM" id="SSF51556">
    <property type="entry name" value="Metallo-dependent hydrolases"/>
    <property type="match status" value="1"/>
</dbReference>
<dbReference type="EC" id="3.5.4.1" evidence="5"/>
<evidence type="ECO:0000256" key="1">
    <source>
        <dbReference type="ARBA" id="ARBA00022723"/>
    </source>
</evidence>
<dbReference type="GO" id="GO:0046872">
    <property type="term" value="F:metal ion binding"/>
    <property type="evidence" value="ECO:0007669"/>
    <property type="project" value="UniProtKB-KW"/>
</dbReference>
<dbReference type="OrthoDB" id="3366604at2"/>
<dbReference type="InterPro" id="IPR011059">
    <property type="entry name" value="Metal-dep_hydrolase_composite"/>
</dbReference>
<evidence type="ECO:0000259" key="4">
    <source>
        <dbReference type="Pfam" id="PF07969"/>
    </source>
</evidence>
<protein>
    <submittedName>
        <fullName evidence="5">Cytosine deaminase</fullName>
        <ecNumber evidence="5">3.5.4.1</ecNumber>
    </submittedName>
</protein>
<gene>
    <name evidence="5" type="ORF">DEJ51_18110</name>
</gene>
<dbReference type="PANTHER" id="PTHR32027:SF0">
    <property type="entry name" value="CYTOSINE DEAMINASE"/>
    <property type="match status" value="1"/>
</dbReference>
<dbReference type="NCBIfam" id="NF005748">
    <property type="entry name" value="PRK07572.1"/>
    <property type="match status" value="1"/>
</dbReference>